<dbReference type="PROSITE" id="PS51257">
    <property type="entry name" value="PROKAR_LIPOPROTEIN"/>
    <property type="match status" value="1"/>
</dbReference>
<dbReference type="KEGG" id="aqg:HRU87_01580"/>
<dbReference type="Proteomes" id="UP000501003">
    <property type="component" value="Chromosome"/>
</dbReference>
<evidence type="ECO:0000313" key="2">
    <source>
        <dbReference type="EMBL" id="QKJ24922.1"/>
    </source>
</evidence>
<evidence type="ECO:0000256" key="1">
    <source>
        <dbReference type="SAM" id="SignalP"/>
    </source>
</evidence>
<keyword evidence="3" id="KW-1185">Reference proteome</keyword>
<protein>
    <recommendedName>
        <fullName evidence="4">DNA modification methylase</fullName>
    </recommendedName>
</protein>
<name>A0A7D4Q5P5_9MICO</name>
<keyword evidence="1" id="KW-0732">Signal</keyword>
<evidence type="ECO:0000313" key="3">
    <source>
        <dbReference type="Proteomes" id="UP000501003"/>
    </source>
</evidence>
<dbReference type="EMBL" id="CP054056">
    <property type="protein sequence ID" value="QKJ24922.1"/>
    <property type="molecule type" value="Genomic_DNA"/>
</dbReference>
<reference evidence="2 3" key="1">
    <citation type="submission" date="2020-05" db="EMBL/GenBank/DDBJ databases">
        <title>Aquirufa sp. strain 15G-AUS-rot a new Aquirufa species.</title>
        <authorList>
            <person name="Pitt A."/>
            <person name="Hahn M.W."/>
        </authorList>
    </citation>
    <scope>NUCLEOTIDE SEQUENCE [LARGE SCALE GENOMIC DNA]</scope>
    <source>
        <strain evidence="2 3">15G-AUS-rot</strain>
    </source>
</reference>
<evidence type="ECO:0008006" key="4">
    <source>
        <dbReference type="Google" id="ProtNLM"/>
    </source>
</evidence>
<sequence length="157" mass="16781">MNLKKITSVSLIALSALALTGCSLSREVTSLEPYAPSDGVQLDIQDLKVRNLILIQGTSGKAVLIGSFVNSSKNDVLATLTTKDSSGEELRVEFPVSAESKFDMGYNGTEPLAFQLDLVPGQMHSVYVNAGQDPMEILVPVVDGALAEYREYAESLG</sequence>
<dbReference type="RefSeq" id="WP_173493219.1">
    <property type="nucleotide sequence ID" value="NZ_CP054056.1"/>
</dbReference>
<dbReference type="AlphaFoldDB" id="A0A7D4Q5P5"/>
<accession>A0A7D4Q5P5</accession>
<organism evidence="2 3">
    <name type="scientific">Aquiluna borgnonia</name>
    <dbReference type="NCBI Taxonomy" id="2499157"/>
    <lineage>
        <taxon>Bacteria</taxon>
        <taxon>Bacillati</taxon>
        <taxon>Actinomycetota</taxon>
        <taxon>Actinomycetes</taxon>
        <taxon>Micrococcales</taxon>
        <taxon>Microbacteriaceae</taxon>
        <taxon>Luna cluster</taxon>
        <taxon>Luna-1 subcluster</taxon>
        <taxon>Aquiluna</taxon>
    </lineage>
</organism>
<feature type="chain" id="PRO_5038634022" description="DNA modification methylase" evidence="1">
    <location>
        <begin position="21"/>
        <end position="157"/>
    </location>
</feature>
<gene>
    <name evidence="2" type="ORF">HRU87_01580</name>
</gene>
<feature type="signal peptide" evidence="1">
    <location>
        <begin position="1"/>
        <end position="20"/>
    </location>
</feature>
<proteinExistence type="predicted"/>